<dbReference type="PANTHER" id="PTHR42706:SF1">
    <property type="entry name" value="FORMYLTETRAHYDROFOLATE DEFORMYLASE 2, MITOCHONDRIAL"/>
    <property type="match status" value="1"/>
</dbReference>
<feature type="domain" description="Formyl transferase N-terminal" evidence="3">
    <location>
        <begin position="110"/>
        <end position="276"/>
    </location>
</feature>
<comment type="caution">
    <text evidence="4">The sequence shown here is derived from an EMBL/GenBank/DDBJ whole genome shotgun (WGS) entry which is preliminary data.</text>
</comment>
<name>A0ABY1PVI7_9BACT</name>
<accession>A0ABY1PVI7</accession>
<dbReference type="EMBL" id="FXUG01000002">
    <property type="protein sequence ID" value="SMP47207.1"/>
    <property type="molecule type" value="Genomic_DNA"/>
</dbReference>
<evidence type="ECO:0000313" key="5">
    <source>
        <dbReference type="Proteomes" id="UP001158067"/>
    </source>
</evidence>
<dbReference type="InterPro" id="IPR036477">
    <property type="entry name" value="Formyl_transf_N_sf"/>
</dbReference>
<dbReference type="Proteomes" id="UP001158067">
    <property type="component" value="Unassembled WGS sequence"/>
</dbReference>
<keyword evidence="2" id="KW-0378">Hydrolase</keyword>
<dbReference type="SUPFAM" id="SSF53328">
    <property type="entry name" value="Formyltransferase"/>
    <property type="match status" value="1"/>
</dbReference>
<sequence length="300" mass="33498">MEVVITALGPDNTGLADPIIHHLTGRGARIAEIQMYDHDEKSLFAMMSRIQFDIQSNEKASVTLSQIQDEMQQIGDHTGLSIRVWSPDVMPATNAKQRRPRLAVACTFVEHTPRAVLQAVKDGIIDADVPVVLSNRKKLGFLADEFDTDFRMIGDGAGGADNEALVQTLDELQIDYLVLARYMRVLPAEVCWQFAGGRIVNLHHGLLPGFPGFRPYHDANNARMLTFGATCHFIIPELDAGNQTINQRTFSVAPGTPIEEIIAEGERHNEPKCLVEGVRRVVDREVYLHFHRVMPRKVTK</sequence>
<dbReference type="Pfam" id="PF00551">
    <property type="entry name" value="Formyl_trans_N"/>
    <property type="match status" value="1"/>
</dbReference>
<dbReference type="Gene3D" id="3.30.70.260">
    <property type="match status" value="1"/>
</dbReference>
<dbReference type="PANTHER" id="PTHR42706">
    <property type="entry name" value="FORMYLTETRAHYDROFOLATE DEFORMYLASE"/>
    <property type="match status" value="1"/>
</dbReference>
<dbReference type="InterPro" id="IPR002376">
    <property type="entry name" value="Formyl_transf_N"/>
</dbReference>
<reference evidence="4 5" key="1">
    <citation type="submission" date="2017-05" db="EMBL/GenBank/DDBJ databases">
        <authorList>
            <person name="Varghese N."/>
            <person name="Submissions S."/>
        </authorList>
    </citation>
    <scope>NUCLEOTIDE SEQUENCE [LARGE SCALE GENOMIC DNA]</scope>
    <source>
        <strain evidence="4 5">DSM 25457</strain>
    </source>
</reference>
<evidence type="ECO:0000313" key="4">
    <source>
        <dbReference type="EMBL" id="SMP47207.1"/>
    </source>
</evidence>
<keyword evidence="1" id="KW-0554">One-carbon metabolism</keyword>
<dbReference type="Gene3D" id="3.40.50.170">
    <property type="entry name" value="Formyl transferase, N-terminal domain"/>
    <property type="match status" value="1"/>
</dbReference>
<proteinExistence type="predicted"/>
<dbReference type="Pfam" id="PF13740">
    <property type="entry name" value="ACT_6"/>
    <property type="match status" value="1"/>
</dbReference>
<evidence type="ECO:0000256" key="1">
    <source>
        <dbReference type="ARBA" id="ARBA00022563"/>
    </source>
</evidence>
<evidence type="ECO:0000256" key="2">
    <source>
        <dbReference type="ARBA" id="ARBA00022801"/>
    </source>
</evidence>
<dbReference type="SUPFAM" id="SSF55021">
    <property type="entry name" value="ACT-like"/>
    <property type="match status" value="1"/>
</dbReference>
<evidence type="ECO:0000259" key="3">
    <source>
        <dbReference type="Pfam" id="PF00551"/>
    </source>
</evidence>
<dbReference type="RefSeq" id="WP_283431586.1">
    <property type="nucleotide sequence ID" value="NZ_FXUG01000002.1"/>
</dbReference>
<organism evidence="4 5">
    <name type="scientific">Neorhodopirellula lusitana</name>
    <dbReference type="NCBI Taxonomy" id="445327"/>
    <lineage>
        <taxon>Bacteria</taxon>
        <taxon>Pseudomonadati</taxon>
        <taxon>Planctomycetota</taxon>
        <taxon>Planctomycetia</taxon>
        <taxon>Pirellulales</taxon>
        <taxon>Pirellulaceae</taxon>
        <taxon>Neorhodopirellula</taxon>
    </lineage>
</organism>
<dbReference type="InterPro" id="IPR004810">
    <property type="entry name" value="PurU"/>
</dbReference>
<keyword evidence="5" id="KW-1185">Reference proteome</keyword>
<protein>
    <submittedName>
        <fullName evidence="4">Formyltetrahydrofolate deformylase</fullName>
    </submittedName>
</protein>
<dbReference type="PIRSF" id="PIRSF036480">
    <property type="entry name" value="FormyFH4_hydr"/>
    <property type="match status" value="1"/>
</dbReference>
<gene>
    <name evidence="4" type="ORF">SAMN06265222_102263</name>
</gene>
<dbReference type="PRINTS" id="PR01575">
    <property type="entry name" value="FFH4HYDRLASE"/>
</dbReference>
<dbReference type="InterPro" id="IPR045865">
    <property type="entry name" value="ACT-like_dom_sf"/>
</dbReference>